<dbReference type="AlphaFoldDB" id="A0A2I1H4X1"/>
<feature type="region of interest" description="Disordered" evidence="1">
    <location>
        <begin position="17"/>
        <end position="68"/>
    </location>
</feature>
<name>A0A2I1H4X1_9GLOM</name>
<dbReference type="VEuPathDB" id="FungiDB:FUN_011382"/>
<reference evidence="2 3" key="1">
    <citation type="submission" date="2015-10" db="EMBL/GenBank/DDBJ databases">
        <title>Genome analyses suggest a sexual origin of heterokaryosis in a supposedly ancient asexual fungus.</title>
        <authorList>
            <person name="Ropars J."/>
            <person name="Sedzielewska K."/>
            <person name="Noel J."/>
            <person name="Charron P."/>
            <person name="Farinelli L."/>
            <person name="Marton T."/>
            <person name="Kruger M."/>
            <person name="Pelin A."/>
            <person name="Brachmann A."/>
            <person name="Corradi N."/>
        </authorList>
    </citation>
    <scope>NUCLEOTIDE SEQUENCE [LARGE SCALE GENOMIC DNA]</scope>
    <source>
        <strain evidence="2 3">A4</strain>
    </source>
</reference>
<proteinExistence type="predicted"/>
<protein>
    <submittedName>
        <fullName evidence="2">Uncharacterized protein</fullName>
    </submittedName>
</protein>
<evidence type="ECO:0000256" key="1">
    <source>
        <dbReference type="SAM" id="MobiDB-lite"/>
    </source>
</evidence>
<evidence type="ECO:0000313" key="3">
    <source>
        <dbReference type="Proteomes" id="UP000234323"/>
    </source>
</evidence>
<dbReference type="EMBL" id="LLXI01001491">
    <property type="protein sequence ID" value="PKY53930.1"/>
    <property type="molecule type" value="Genomic_DNA"/>
</dbReference>
<sequence>MSSDRFEEILQLEDLKVEEASSPEASESKSLPLKRKKPSSHVIELESDNDTSGRQQIAKSRKYNKNNKNSEKIELNKITNQLVLIPNAKPPGQSWIWGYFDQYKPVGQYKRIVRYLAQVQRKNGAEQYGHFMGFDNSTGNFIAHLATH</sequence>
<evidence type="ECO:0000313" key="2">
    <source>
        <dbReference type="EMBL" id="PKY53930.1"/>
    </source>
</evidence>
<keyword evidence="3" id="KW-1185">Reference proteome</keyword>
<gene>
    <name evidence="2" type="ORF">RhiirA4_426402</name>
</gene>
<accession>A0A2I1H4X1</accession>
<organism evidence="2 3">
    <name type="scientific">Rhizophagus irregularis</name>
    <dbReference type="NCBI Taxonomy" id="588596"/>
    <lineage>
        <taxon>Eukaryota</taxon>
        <taxon>Fungi</taxon>
        <taxon>Fungi incertae sedis</taxon>
        <taxon>Mucoromycota</taxon>
        <taxon>Glomeromycotina</taxon>
        <taxon>Glomeromycetes</taxon>
        <taxon>Glomerales</taxon>
        <taxon>Glomeraceae</taxon>
        <taxon>Rhizophagus</taxon>
    </lineage>
</organism>
<feature type="compositionally biased region" description="Low complexity" evidence="1">
    <location>
        <begin position="20"/>
        <end position="31"/>
    </location>
</feature>
<comment type="caution">
    <text evidence="2">The sequence shown here is derived from an EMBL/GenBank/DDBJ whole genome shotgun (WGS) entry which is preliminary data.</text>
</comment>
<dbReference type="Proteomes" id="UP000234323">
    <property type="component" value="Unassembled WGS sequence"/>
</dbReference>
<dbReference type="VEuPathDB" id="FungiDB:RhiirA1_401811"/>